<name>A0A2D3V0T2_9PEZI</name>
<dbReference type="OrthoDB" id="5366256at2759"/>
<keyword evidence="4" id="KW-1185">Reference proteome</keyword>
<dbReference type="Pfam" id="PF00096">
    <property type="entry name" value="zf-C2H2"/>
    <property type="match status" value="1"/>
</dbReference>
<feature type="compositionally biased region" description="Basic and acidic residues" evidence="1">
    <location>
        <begin position="112"/>
        <end position="127"/>
    </location>
</feature>
<gene>
    <name evidence="3" type="ORF">RCC_04936</name>
</gene>
<evidence type="ECO:0000313" key="3">
    <source>
        <dbReference type="EMBL" id="CZT19090.1"/>
    </source>
</evidence>
<dbReference type="GeneID" id="35600104"/>
<dbReference type="Gene3D" id="3.30.160.60">
    <property type="entry name" value="Classic Zinc Finger"/>
    <property type="match status" value="1"/>
</dbReference>
<dbReference type="RefSeq" id="XP_023625980.1">
    <property type="nucleotide sequence ID" value="XM_023770212.1"/>
</dbReference>
<dbReference type="AlphaFoldDB" id="A0A2D3V0T2"/>
<feature type="region of interest" description="Disordered" evidence="1">
    <location>
        <begin position="68"/>
        <end position="127"/>
    </location>
</feature>
<proteinExistence type="predicted"/>
<feature type="domain" description="C2H2-type" evidence="2">
    <location>
        <begin position="157"/>
        <end position="175"/>
    </location>
</feature>
<dbReference type="EMBL" id="FJUY01000006">
    <property type="protein sequence ID" value="CZT19090.1"/>
    <property type="molecule type" value="Genomic_DNA"/>
</dbReference>
<organism evidence="3 4">
    <name type="scientific">Ramularia collo-cygni</name>
    <dbReference type="NCBI Taxonomy" id="112498"/>
    <lineage>
        <taxon>Eukaryota</taxon>
        <taxon>Fungi</taxon>
        <taxon>Dikarya</taxon>
        <taxon>Ascomycota</taxon>
        <taxon>Pezizomycotina</taxon>
        <taxon>Dothideomycetes</taxon>
        <taxon>Dothideomycetidae</taxon>
        <taxon>Mycosphaerellales</taxon>
        <taxon>Mycosphaerellaceae</taxon>
        <taxon>Ramularia</taxon>
    </lineage>
</organism>
<dbReference type="InterPro" id="IPR013087">
    <property type="entry name" value="Znf_C2H2_type"/>
</dbReference>
<evidence type="ECO:0000259" key="2">
    <source>
        <dbReference type="Pfam" id="PF00096"/>
    </source>
</evidence>
<accession>A0A2D3V0T2</accession>
<reference evidence="3 4" key="1">
    <citation type="submission" date="2016-03" db="EMBL/GenBank/DDBJ databases">
        <authorList>
            <person name="Ploux O."/>
        </authorList>
    </citation>
    <scope>NUCLEOTIDE SEQUENCE [LARGE SCALE GENOMIC DNA]</scope>
    <source>
        <strain evidence="3 4">URUG2</strain>
    </source>
</reference>
<protein>
    <recommendedName>
        <fullName evidence="2">C2H2-type domain-containing protein</fullName>
    </recommendedName>
</protein>
<sequence>MEHPDFAFSPYSWPPTSSTQFPLESVSPLSIGLHDDDLHAVLTNLDLAHSNIYQNTYTSHPGAMPISPTFQPRSCPATWQPLPRGDSLPDYPKIKRSRAKSDMCRRHPSKSLSDRSEDSSQDSRPRCFEHGCNGRSFSNMDNYKRHMREQRSQTSIQCPFCNKEFSRKSNMDTHVAKKRCKVVNTWLSETDWSTV</sequence>
<evidence type="ECO:0000256" key="1">
    <source>
        <dbReference type="SAM" id="MobiDB-lite"/>
    </source>
</evidence>
<dbReference type="SUPFAM" id="SSF57667">
    <property type="entry name" value="beta-beta-alpha zinc fingers"/>
    <property type="match status" value="1"/>
</dbReference>
<dbReference type="Proteomes" id="UP000225277">
    <property type="component" value="Unassembled WGS sequence"/>
</dbReference>
<dbReference type="InterPro" id="IPR036236">
    <property type="entry name" value="Znf_C2H2_sf"/>
</dbReference>
<evidence type="ECO:0000313" key="4">
    <source>
        <dbReference type="Proteomes" id="UP000225277"/>
    </source>
</evidence>